<protein>
    <submittedName>
        <fullName evidence="1">SNF2 family N-terminal domain-containing protein</fullName>
    </submittedName>
</protein>
<keyword evidence="2" id="KW-1185">Reference proteome</keyword>
<gene>
    <name evidence="1" type="ORF">BDY19DRAFT_882528</name>
</gene>
<dbReference type="EMBL" id="MU274902">
    <property type="protein sequence ID" value="KAI0093328.1"/>
    <property type="molecule type" value="Genomic_DNA"/>
</dbReference>
<organism evidence="1 2">
    <name type="scientific">Irpex rosettiformis</name>
    <dbReference type="NCBI Taxonomy" id="378272"/>
    <lineage>
        <taxon>Eukaryota</taxon>
        <taxon>Fungi</taxon>
        <taxon>Dikarya</taxon>
        <taxon>Basidiomycota</taxon>
        <taxon>Agaricomycotina</taxon>
        <taxon>Agaricomycetes</taxon>
        <taxon>Polyporales</taxon>
        <taxon>Irpicaceae</taxon>
        <taxon>Irpex</taxon>
    </lineage>
</organism>
<evidence type="ECO:0000313" key="1">
    <source>
        <dbReference type="EMBL" id="KAI0093328.1"/>
    </source>
</evidence>
<accession>A0ACB8UG58</accession>
<dbReference type="Proteomes" id="UP001055072">
    <property type="component" value="Unassembled WGS sequence"/>
</dbReference>
<evidence type="ECO:0000313" key="2">
    <source>
        <dbReference type="Proteomes" id="UP001055072"/>
    </source>
</evidence>
<comment type="caution">
    <text evidence="1">The sequence shown here is derived from an EMBL/GenBank/DDBJ whole genome shotgun (WGS) entry which is preliminary data.</text>
</comment>
<name>A0ACB8UG58_9APHY</name>
<reference evidence="1" key="1">
    <citation type="journal article" date="2021" name="Environ. Microbiol.">
        <title>Gene family expansions and transcriptome signatures uncover fungal adaptations to wood decay.</title>
        <authorList>
            <person name="Hage H."/>
            <person name="Miyauchi S."/>
            <person name="Viragh M."/>
            <person name="Drula E."/>
            <person name="Min B."/>
            <person name="Chaduli D."/>
            <person name="Navarro D."/>
            <person name="Favel A."/>
            <person name="Norest M."/>
            <person name="Lesage-Meessen L."/>
            <person name="Balint B."/>
            <person name="Merenyi Z."/>
            <person name="de Eugenio L."/>
            <person name="Morin E."/>
            <person name="Martinez A.T."/>
            <person name="Baldrian P."/>
            <person name="Stursova M."/>
            <person name="Martinez M.J."/>
            <person name="Novotny C."/>
            <person name="Magnuson J.K."/>
            <person name="Spatafora J.W."/>
            <person name="Maurice S."/>
            <person name="Pangilinan J."/>
            <person name="Andreopoulos W."/>
            <person name="LaButti K."/>
            <person name="Hundley H."/>
            <person name="Na H."/>
            <person name="Kuo A."/>
            <person name="Barry K."/>
            <person name="Lipzen A."/>
            <person name="Henrissat B."/>
            <person name="Riley R."/>
            <person name="Ahrendt S."/>
            <person name="Nagy L.G."/>
            <person name="Grigoriev I.V."/>
            <person name="Martin F."/>
            <person name="Rosso M.N."/>
        </authorList>
    </citation>
    <scope>NUCLEOTIDE SEQUENCE</scope>
    <source>
        <strain evidence="1">CBS 384.51</strain>
    </source>
</reference>
<sequence>MPAFQTPVVLGSAKRRLAYDDSNLPANKRQAVSNESGNGVSTGSRSYWMVQWRSPQQKKHKTWDGDGVLIVKGTFFDLLDAEDGRRIACGKPSGVEIDKIGEGSEFSLGGRELLVDHPVKASEYLAGTCFANGAVVNATESSSSSILRNSATAVKQFTPLKPRNGLNFKAPSFVRSNSTASSLHAAAPKPTGSSQSANVTEASMSQAQKDTFWMPLIAQVRRKPQQRKHKTWDGDAYLIHRGNLLTLVSEKGLILGKKKCDGTIVDVGYSTTIGNKEVEVDSRISKTEIPTLTGNSAEYENDEDFGDTPQTQPHAVDVNTKPLHVKGTALFRKDSRSTSVAVTPNSTSTKKSVSASSFYAHAPPKPKPKGPLHDPDSEGAIVMLAPSPEHIAKYNKRNAPVVPVVIDPVLARRLRQHQVEGVKFMYECVMAMKGHDGRGCILADEMGMGKTLQTITLVWTLLKQNPYAGIGPVVGKVLIVCPVSLINNWKSEFHKWLGRDRVGIFAGDKDKALVKQFVNSRIHHVLIIGYERLRTVINDVSMARPPIGLIICDEGHRLKSANNKTSTMFEALSTTRRIILSGTPIQNDLGEFHAMADFCNPGLLGNDKGFKKIYEVPILKSRAPDCTSKEKELGKARLEQLLEVSKTFVLRREAIILKKFLPPKHEYVVFIAPTKLQRDIFHKILTAEKLDSLVRNSTADSLALISMLTKISNSPILLKAALDQANERGNDGSIVKSSVVSDAVQYLPMRAQIEDVSLSGKLAALANLLRAIYKTTDEKCIIVSHYTSTLSIIEAFCKKKNYSYNRLDGTTPGPKRQEYVNDFNKSSQKQRFIFLLSSKAGGVGLNLIGASRLCLIDSDWNPSHDLQSMARIHRDGQKRPVYIYRFLTAGSIDEKIYQRQVTKLGLSDCNNSKSDSFTRKELRDIFTIHANTACHTHDLLECPCRTGSSGPSSFTAAESEAESGHRSTSGSEAAEEDSEKEMGFINASAMDPAKFDRMDQEYLKQKKAQLAALGQWKHINCLRRKAREQIRDEILQKLVYVPPDEEESDEDEDGGPSSLLDALDLDRVLKETRPALAVDGVPGGSVSFLFERTSETQLEDAGEAGAEES</sequence>
<proteinExistence type="predicted"/>